<keyword evidence="3" id="KW-1185">Reference proteome</keyword>
<sequence>ESFLRGIPVDSLPRTFQHAIAVVRSLGMQYLWIDSLCIVQDSGGADWEVESSLMASVYGYASVNVA</sequence>
<dbReference type="InterPro" id="IPR010730">
    <property type="entry name" value="HET"/>
</dbReference>
<dbReference type="PANTHER" id="PTHR33112">
    <property type="entry name" value="DOMAIN PROTEIN, PUTATIVE-RELATED"/>
    <property type="match status" value="1"/>
</dbReference>
<dbReference type="PANTHER" id="PTHR33112:SF16">
    <property type="entry name" value="HETEROKARYON INCOMPATIBILITY DOMAIN-CONTAINING PROTEIN"/>
    <property type="match status" value="1"/>
</dbReference>
<accession>A0AAV9G9I7</accession>
<evidence type="ECO:0000313" key="2">
    <source>
        <dbReference type="EMBL" id="KAK4443766.1"/>
    </source>
</evidence>
<dbReference type="AlphaFoldDB" id="A0AAV9G9I7"/>
<dbReference type="EMBL" id="MU865987">
    <property type="protein sequence ID" value="KAK4443766.1"/>
    <property type="molecule type" value="Genomic_DNA"/>
</dbReference>
<organism evidence="2 3">
    <name type="scientific">Podospora aff. communis PSN243</name>
    <dbReference type="NCBI Taxonomy" id="3040156"/>
    <lineage>
        <taxon>Eukaryota</taxon>
        <taxon>Fungi</taxon>
        <taxon>Dikarya</taxon>
        <taxon>Ascomycota</taxon>
        <taxon>Pezizomycotina</taxon>
        <taxon>Sordariomycetes</taxon>
        <taxon>Sordariomycetidae</taxon>
        <taxon>Sordariales</taxon>
        <taxon>Podosporaceae</taxon>
        <taxon>Podospora</taxon>
    </lineage>
</organism>
<evidence type="ECO:0000259" key="1">
    <source>
        <dbReference type="Pfam" id="PF06985"/>
    </source>
</evidence>
<protein>
    <recommendedName>
        <fullName evidence="1">Heterokaryon incompatibility domain-containing protein</fullName>
    </recommendedName>
</protein>
<dbReference type="Pfam" id="PF06985">
    <property type="entry name" value="HET"/>
    <property type="match status" value="1"/>
</dbReference>
<evidence type="ECO:0000313" key="3">
    <source>
        <dbReference type="Proteomes" id="UP001321760"/>
    </source>
</evidence>
<reference evidence="2" key="2">
    <citation type="submission" date="2023-05" db="EMBL/GenBank/DDBJ databases">
        <authorList>
            <consortium name="Lawrence Berkeley National Laboratory"/>
            <person name="Steindorff A."/>
            <person name="Hensen N."/>
            <person name="Bonometti L."/>
            <person name="Westerberg I."/>
            <person name="Brannstrom I.O."/>
            <person name="Guillou S."/>
            <person name="Cros-Aarteil S."/>
            <person name="Calhoun S."/>
            <person name="Haridas S."/>
            <person name="Kuo A."/>
            <person name="Mondo S."/>
            <person name="Pangilinan J."/>
            <person name="Riley R."/>
            <person name="Labutti K."/>
            <person name="Andreopoulos B."/>
            <person name="Lipzen A."/>
            <person name="Chen C."/>
            <person name="Yanf M."/>
            <person name="Daum C."/>
            <person name="Ng V."/>
            <person name="Clum A."/>
            <person name="Ohm R."/>
            <person name="Martin F."/>
            <person name="Silar P."/>
            <person name="Natvig D."/>
            <person name="Lalanne C."/>
            <person name="Gautier V."/>
            <person name="Ament-Velasquez S.L."/>
            <person name="Kruys A."/>
            <person name="Hutchinson M.I."/>
            <person name="Powell A.J."/>
            <person name="Barry K."/>
            <person name="Miller A.N."/>
            <person name="Grigoriev I.V."/>
            <person name="Debuchy R."/>
            <person name="Gladieux P."/>
            <person name="Thoren M.H."/>
            <person name="Johannesson H."/>
        </authorList>
    </citation>
    <scope>NUCLEOTIDE SEQUENCE</scope>
    <source>
        <strain evidence="2">PSN243</strain>
    </source>
</reference>
<comment type="caution">
    <text evidence="2">The sequence shown here is derived from an EMBL/GenBank/DDBJ whole genome shotgun (WGS) entry which is preliminary data.</text>
</comment>
<proteinExistence type="predicted"/>
<feature type="non-terminal residue" evidence="2">
    <location>
        <position position="66"/>
    </location>
</feature>
<feature type="non-terminal residue" evidence="2">
    <location>
        <position position="1"/>
    </location>
</feature>
<feature type="domain" description="Heterokaryon incompatibility" evidence="1">
    <location>
        <begin position="9"/>
        <end position="65"/>
    </location>
</feature>
<reference evidence="2" key="1">
    <citation type="journal article" date="2023" name="Mol. Phylogenet. Evol.">
        <title>Genome-scale phylogeny and comparative genomics of the fungal order Sordariales.</title>
        <authorList>
            <person name="Hensen N."/>
            <person name="Bonometti L."/>
            <person name="Westerberg I."/>
            <person name="Brannstrom I.O."/>
            <person name="Guillou S."/>
            <person name="Cros-Aarteil S."/>
            <person name="Calhoun S."/>
            <person name="Haridas S."/>
            <person name="Kuo A."/>
            <person name="Mondo S."/>
            <person name="Pangilinan J."/>
            <person name="Riley R."/>
            <person name="LaButti K."/>
            <person name="Andreopoulos B."/>
            <person name="Lipzen A."/>
            <person name="Chen C."/>
            <person name="Yan M."/>
            <person name="Daum C."/>
            <person name="Ng V."/>
            <person name="Clum A."/>
            <person name="Steindorff A."/>
            <person name="Ohm R.A."/>
            <person name="Martin F."/>
            <person name="Silar P."/>
            <person name="Natvig D.O."/>
            <person name="Lalanne C."/>
            <person name="Gautier V."/>
            <person name="Ament-Velasquez S.L."/>
            <person name="Kruys A."/>
            <person name="Hutchinson M.I."/>
            <person name="Powell A.J."/>
            <person name="Barry K."/>
            <person name="Miller A.N."/>
            <person name="Grigoriev I.V."/>
            <person name="Debuchy R."/>
            <person name="Gladieux P."/>
            <person name="Hiltunen Thoren M."/>
            <person name="Johannesson H."/>
        </authorList>
    </citation>
    <scope>NUCLEOTIDE SEQUENCE</scope>
    <source>
        <strain evidence="2">PSN243</strain>
    </source>
</reference>
<dbReference type="Proteomes" id="UP001321760">
    <property type="component" value="Unassembled WGS sequence"/>
</dbReference>
<name>A0AAV9G9I7_9PEZI</name>
<gene>
    <name evidence="2" type="ORF">QBC34DRAFT_262980</name>
</gene>